<protein>
    <recommendedName>
        <fullName evidence="6">Aldehyde dehydrogenase domain-containing protein</fullName>
    </recommendedName>
</protein>
<dbReference type="InterPro" id="IPR016163">
    <property type="entry name" value="Ald_DH_C"/>
</dbReference>
<reference evidence="8" key="1">
    <citation type="submission" date="2016-05" db="EMBL/GenBank/DDBJ databases">
        <title>Comparative genomics of biotechnologically important yeasts.</title>
        <authorList>
            <consortium name="DOE Joint Genome Institute"/>
            <person name="Riley R."/>
            <person name="Haridas S."/>
            <person name="Wolfe K.H."/>
            <person name="Lopes M.R."/>
            <person name="Hittinger C.T."/>
            <person name="Goker M."/>
            <person name="Salamov A."/>
            <person name="Wisecaver J."/>
            <person name="Long T.M."/>
            <person name="Aerts A.L."/>
            <person name="Barry K."/>
            <person name="Choi C."/>
            <person name="Clum A."/>
            <person name="Coughlan A.Y."/>
            <person name="Deshpande S."/>
            <person name="Douglass A.P."/>
            <person name="Hanson S.J."/>
            <person name="Klenk H.-P."/>
            <person name="Labutti K."/>
            <person name="Lapidus A."/>
            <person name="Lindquist E."/>
            <person name="Lipzen A."/>
            <person name="Meier-Kolthoff J.P."/>
            <person name="Ohm R.A."/>
            <person name="Otillar R.P."/>
            <person name="Pangilinan J."/>
            <person name="Peng Y."/>
            <person name="Rokas A."/>
            <person name="Rosa C.A."/>
            <person name="Scheuner C."/>
            <person name="Sibirny A.A."/>
            <person name="Slot J.C."/>
            <person name="Stielow J.B."/>
            <person name="Sun H."/>
            <person name="Kurtzman C.P."/>
            <person name="Blackwell M."/>
            <person name="Grigoriev I.V."/>
            <person name="Jeffries T.W."/>
        </authorList>
    </citation>
    <scope>NUCLEOTIDE SEQUENCE [LARGE SCALE GENOMIC DNA]</scope>
    <source>
        <strain evidence="8">NRRL Y-12698</strain>
    </source>
</reference>
<dbReference type="InterPro" id="IPR029510">
    <property type="entry name" value="Ald_DH_CS_GLU"/>
</dbReference>
<feature type="domain" description="Aldehyde dehydrogenase" evidence="6">
    <location>
        <begin position="28"/>
        <end position="492"/>
    </location>
</feature>
<dbReference type="InterPro" id="IPR016161">
    <property type="entry name" value="Ald_DH/histidinol_DH"/>
</dbReference>
<dbReference type="Gene3D" id="3.40.605.10">
    <property type="entry name" value="Aldehyde Dehydrogenase, Chain A, domain 1"/>
    <property type="match status" value="1"/>
</dbReference>
<gene>
    <name evidence="7" type="ORF">BABINDRAFT_34633</name>
</gene>
<proteinExistence type="inferred from homology"/>
<dbReference type="InterPro" id="IPR016162">
    <property type="entry name" value="Ald_DH_N"/>
</dbReference>
<dbReference type="OrthoDB" id="310895at2759"/>
<dbReference type="SUPFAM" id="SSF53720">
    <property type="entry name" value="ALDH-like"/>
    <property type="match status" value="1"/>
</dbReference>
<evidence type="ECO:0000256" key="1">
    <source>
        <dbReference type="ARBA" id="ARBA00009986"/>
    </source>
</evidence>
<dbReference type="STRING" id="984486.A0A1E3QST0"/>
<evidence type="ECO:0000256" key="5">
    <source>
        <dbReference type="RuleBase" id="RU003345"/>
    </source>
</evidence>
<dbReference type="Proteomes" id="UP000094336">
    <property type="component" value="Unassembled WGS sequence"/>
</dbReference>
<dbReference type="FunFam" id="3.40.309.10:FF:000012">
    <property type="entry name" value="Betaine aldehyde dehydrogenase"/>
    <property type="match status" value="1"/>
</dbReference>
<dbReference type="Gene3D" id="3.40.309.10">
    <property type="entry name" value="Aldehyde Dehydrogenase, Chain A, domain 2"/>
    <property type="match status" value="1"/>
</dbReference>
<accession>A0A1E3QST0</accession>
<dbReference type="PROSITE" id="PS00687">
    <property type="entry name" value="ALDEHYDE_DEHYDR_GLU"/>
    <property type="match status" value="1"/>
</dbReference>
<dbReference type="PANTHER" id="PTHR43720:SF2">
    <property type="entry name" value="2-AMINOMUCONIC SEMIALDEHYDE DEHYDROGENASE"/>
    <property type="match status" value="1"/>
</dbReference>
<dbReference type="FunFam" id="3.40.605.10:FF:000050">
    <property type="entry name" value="Aldehyde dehydrogenase, mitochondrial"/>
    <property type="match status" value="1"/>
</dbReference>
<dbReference type="GO" id="GO:0004029">
    <property type="term" value="F:aldehyde dehydrogenase (NAD+) activity"/>
    <property type="evidence" value="ECO:0007669"/>
    <property type="project" value="TreeGrafter"/>
</dbReference>
<dbReference type="GO" id="GO:0006598">
    <property type="term" value="P:polyamine catabolic process"/>
    <property type="evidence" value="ECO:0007669"/>
    <property type="project" value="TreeGrafter"/>
</dbReference>
<dbReference type="Pfam" id="PF00171">
    <property type="entry name" value="Aldedh"/>
    <property type="match status" value="1"/>
</dbReference>
<evidence type="ECO:0000256" key="2">
    <source>
        <dbReference type="ARBA" id="ARBA00023002"/>
    </source>
</evidence>
<evidence type="ECO:0000256" key="3">
    <source>
        <dbReference type="ARBA" id="ARBA00023027"/>
    </source>
</evidence>
<keyword evidence="3" id="KW-0520">NAD</keyword>
<evidence type="ECO:0000256" key="4">
    <source>
        <dbReference type="PROSITE-ProRule" id="PRU10007"/>
    </source>
</evidence>
<keyword evidence="2 5" id="KW-0560">Oxidoreductase</keyword>
<sequence>MSLSVQVKLPDGSTYTQPTGLFINNEFVKSIKGEKFESICPATEEPIAAVYRAYEEDVDVAVKAAREAYNTVWKETGGVQRGKLLFKLAELMEKHADELAGIEAHDSGKPKATNAIFDVEESANCMRYFGGWADKVTGKSIPLGKDKFAYTLHEPYGVCGQIIPWNYPLAMAAWKLGPALAAGNCVVLKTSEITPLSMLWLANLIKEAGFPPGVVNILSGFGKDAGARLASHEGVDKIAFTGSTATGQVIQQLASKNMKAVTLECGGKSALVIFDDADLDQAAKWAAIGIMSNQGQICTATSRIYIQDGAYDKFLQAFKAHVEEEYTSKQGCPFNDTHVVGPQISQPQYEKILSYIEIGKKEGAKLLSGGKTPASLTKGYFIEPTIFADISPDMRIANEEIFGPVVACGRFKTYEEGLKYANQTQYGLGSAVFTQDIAKAHRFASDLEAGMVWINSSNDSDIHVPFGGVKMSGVGRELGEYGLTIYTQAKAVHVNMGSKL</sequence>
<dbReference type="PANTHER" id="PTHR43720">
    <property type="entry name" value="2-AMINOMUCONIC SEMIALDEHYDE DEHYDROGENASE"/>
    <property type="match status" value="1"/>
</dbReference>
<dbReference type="RefSeq" id="XP_018985892.1">
    <property type="nucleotide sequence ID" value="XM_019131683.1"/>
</dbReference>
<comment type="similarity">
    <text evidence="1 5">Belongs to the aldehyde dehydrogenase family.</text>
</comment>
<organism evidence="7 8">
    <name type="scientific">Babjeviella inositovora NRRL Y-12698</name>
    <dbReference type="NCBI Taxonomy" id="984486"/>
    <lineage>
        <taxon>Eukaryota</taxon>
        <taxon>Fungi</taxon>
        <taxon>Dikarya</taxon>
        <taxon>Ascomycota</taxon>
        <taxon>Saccharomycotina</taxon>
        <taxon>Pichiomycetes</taxon>
        <taxon>Serinales incertae sedis</taxon>
        <taxon>Babjeviella</taxon>
    </lineage>
</organism>
<dbReference type="GeneID" id="30149536"/>
<evidence type="ECO:0000313" key="7">
    <source>
        <dbReference type="EMBL" id="ODQ80564.1"/>
    </source>
</evidence>
<dbReference type="AlphaFoldDB" id="A0A1E3QST0"/>
<dbReference type="EMBL" id="KV454429">
    <property type="protein sequence ID" value="ODQ80564.1"/>
    <property type="molecule type" value="Genomic_DNA"/>
</dbReference>
<evidence type="ECO:0000259" key="6">
    <source>
        <dbReference type="Pfam" id="PF00171"/>
    </source>
</evidence>
<keyword evidence="8" id="KW-1185">Reference proteome</keyword>
<feature type="active site" evidence="4">
    <location>
        <position position="264"/>
    </location>
</feature>
<evidence type="ECO:0000313" key="8">
    <source>
        <dbReference type="Proteomes" id="UP000094336"/>
    </source>
</evidence>
<dbReference type="InterPro" id="IPR015590">
    <property type="entry name" value="Aldehyde_DH_dom"/>
</dbReference>
<name>A0A1E3QST0_9ASCO</name>